<dbReference type="Pfam" id="PF14742">
    <property type="entry name" value="GDE_N_bis"/>
    <property type="match status" value="1"/>
</dbReference>
<dbReference type="SMR" id="A0A2N5HXY4"/>
<evidence type="ECO:0000259" key="2">
    <source>
        <dbReference type="Pfam" id="PF22422"/>
    </source>
</evidence>
<dbReference type="GO" id="GO:0005975">
    <property type="term" value="P:carbohydrate metabolic process"/>
    <property type="evidence" value="ECO:0007669"/>
    <property type="project" value="InterPro"/>
</dbReference>
<dbReference type="InterPro" id="IPR008928">
    <property type="entry name" value="6-hairpin_glycosidase_sf"/>
</dbReference>
<dbReference type="Pfam" id="PF22422">
    <property type="entry name" value="MGH1-like_GH"/>
    <property type="match status" value="1"/>
</dbReference>
<dbReference type="InterPro" id="IPR054491">
    <property type="entry name" value="MGH1-like_GH"/>
</dbReference>
<gene>
    <name evidence="3" type="ORF">CVD27_00055</name>
</gene>
<dbReference type="Gene3D" id="1.50.10.10">
    <property type="match status" value="1"/>
</dbReference>
<feature type="domain" description="Putative glycogen debranching enzyme N-terminal" evidence="1">
    <location>
        <begin position="6"/>
        <end position="190"/>
    </location>
</feature>
<organism evidence="3 4">
    <name type="scientific">Neobacillus cucumis</name>
    <dbReference type="NCBI Taxonomy" id="1740721"/>
    <lineage>
        <taxon>Bacteria</taxon>
        <taxon>Bacillati</taxon>
        <taxon>Bacillota</taxon>
        <taxon>Bacilli</taxon>
        <taxon>Bacillales</taxon>
        <taxon>Bacillaceae</taxon>
        <taxon>Neobacillus</taxon>
    </lineage>
</organism>
<sequence>MDYQVIKEGDLFILTDQNGDITANDENGHGLYTKDTRFLNRMEIFIDGEKPSRLSSTASKSYVASFRLIKEEKDKGAIEILRDRIIYDGVLYEKISFTNFFPSRASFDFSAAFDSDFQDMFIVRKYRTGEVGAIVGRKAGENFVSIQYQGADHVIRETAIIWDSKEAKIDSKGNIQLSIALEPQEMKSVYFYIVPSIDGQKGTVLSFDQAYRQLENSYEKWYQETTKAVTDSPVFNELYQRGSQDLRMLMVDVGYGETPVAGLPWFAVPFGRDSLITSLFMLPLNPGKVKGTLRTLAAYQGLKADTWRDEQPGKIMHEIRFGELVTTNQSPFSPYYGTVDSTPLFLVLMAEYYRWTGDLSLVEELRPNILKALAWIDDAIKQRGSDFLTYHQEAEKGFPNQGWKDSSNSVVHESGEYGVSPIALAEVQGYVYQAKKGLAPIFHLLGDEKKAAQLETEAETLKAAFENSFWMENEQYYGIALDRSQQLVKSVTSNPGHLLFSELPNAERQNQIAKRLLADDLFSGYGIRTMSTNAAGYYPMSYHNGSVWPHDNAMILLGLSRLGYKEESGTIISSLLEASKSFEYQRLPELFCGYGSNIGYAVPYPSTCSPQAWAAGTVCVLLQAMLGITPDALKKKITINPVLPKEINELTAEGLRIGSGAISVKIVRRNENDLNVDIIENTTGYAVICLAGNPAVLR</sequence>
<proteinExistence type="predicted"/>
<evidence type="ECO:0000313" key="3">
    <source>
        <dbReference type="EMBL" id="PLS10373.1"/>
    </source>
</evidence>
<dbReference type="Proteomes" id="UP000234950">
    <property type="component" value="Unassembled WGS sequence"/>
</dbReference>
<dbReference type="OrthoDB" id="9759959at2"/>
<keyword evidence="4" id="KW-1185">Reference proteome</keyword>
<feature type="domain" description="Mannosylglycerate hydrolase MGH1-like glycoside hydrolase" evidence="2">
    <location>
        <begin position="418"/>
        <end position="580"/>
    </location>
</feature>
<dbReference type="RefSeq" id="WP_101645887.1">
    <property type="nucleotide sequence ID" value="NZ_PGVE01000002.1"/>
</dbReference>
<comment type="caution">
    <text evidence="3">The sequence shown here is derived from an EMBL/GenBank/DDBJ whole genome shotgun (WGS) entry which is preliminary data.</text>
</comment>
<dbReference type="EMBL" id="PGVE01000002">
    <property type="protein sequence ID" value="PLS10373.1"/>
    <property type="molecule type" value="Genomic_DNA"/>
</dbReference>
<reference evidence="3 4" key="1">
    <citation type="submission" date="2017-11" db="EMBL/GenBank/DDBJ databases">
        <title>Comparitive Functional Genomics of Dry Heat Resistant strains isolated from the Viking Spacecraft.</title>
        <authorList>
            <person name="Seuylemezian A."/>
            <person name="Cooper K."/>
            <person name="Vaishampayan P."/>
        </authorList>
    </citation>
    <scope>NUCLEOTIDE SEQUENCE [LARGE SCALE GENOMIC DNA]</scope>
    <source>
        <strain evidence="3 4">V32-6</strain>
    </source>
</reference>
<dbReference type="AlphaFoldDB" id="A0A2N5HXY4"/>
<protein>
    <submittedName>
        <fullName evidence="3">Amylo-alpha-1,6-glucosidase</fullName>
    </submittedName>
</protein>
<dbReference type="InterPro" id="IPR012341">
    <property type="entry name" value="6hp_glycosidase-like_sf"/>
</dbReference>
<name>A0A2N5HXY4_9BACI</name>
<dbReference type="SUPFAM" id="SSF48208">
    <property type="entry name" value="Six-hairpin glycosidases"/>
    <property type="match status" value="1"/>
</dbReference>
<dbReference type="InterPro" id="IPR032856">
    <property type="entry name" value="GDE_N_bis"/>
</dbReference>
<evidence type="ECO:0000259" key="1">
    <source>
        <dbReference type="Pfam" id="PF14742"/>
    </source>
</evidence>
<evidence type="ECO:0000313" key="4">
    <source>
        <dbReference type="Proteomes" id="UP000234950"/>
    </source>
</evidence>
<accession>A0A2N5HXY4</accession>